<dbReference type="Proteomes" id="UP001189429">
    <property type="component" value="Unassembled WGS sequence"/>
</dbReference>
<dbReference type="EMBL" id="CAUYUJ010018059">
    <property type="protein sequence ID" value="CAK0880329.1"/>
    <property type="molecule type" value="Genomic_DNA"/>
</dbReference>
<dbReference type="InterPro" id="IPR007052">
    <property type="entry name" value="CS_dom"/>
</dbReference>
<feature type="domain" description="CS" evidence="4">
    <location>
        <begin position="695"/>
        <end position="809"/>
    </location>
</feature>
<dbReference type="InterPro" id="IPR018247">
    <property type="entry name" value="EF_Hand_1_Ca_BS"/>
</dbReference>
<evidence type="ECO:0000313" key="5">
    <source>
        <dbReference type="EMBL" id="CAK0880329.1"/>
    </source>
</evidence>
<reference evidence="5" key="1">
    <citation type="submission" date="2023-10" db="EMBL/GenBank/DDBJ databases">
        <authorList>
            <person name="Chen Y."/>
            <person name="Shah S."/>
            <person name="Dougan E. K."/>
            <person name="Thang M."/>
            <person name="Chan C."/>
        </authorList>
    </citation>
    <scope>NUCLEOTIDE SEQUENCE [LARGE SCALE GENOMIC DNA]</scope>
</reference>
<accession>A0ABN9W449</accession>
<evidence type="ECO:0008006" key="7">
    <source>
        <dbReference type="Google" id="ProtNLM"/>
    </source>
</evidence>
<proteinExistence type="predicted"/>
<keyword evidence="6" id="KW-1185">Reference proteome</keyword>
<comment type="caution">
    <text evidence="5">The sequence shown here is derived from an EMBL/GenBank/DDBJ whole genome shotgun (WGS) entry which is preliminary data.</text>
</comment>
<dbReference type="PROSITE" id="PS00018">
    <property type="entry name" value="EF_HAND_1"/>
    <property type="match status" value="1"/>
</dbReference>
<keyword evidence="1" id="KW-0106">Calcium</keyword>
<dbReference type="InterPro" id="IPR029063">
    <property type="entry name" value="SAM-dependent_MTases_sf"/>
</dbReference>
<dbReference type="Gene3D" id="3.40.50.150">
    <property type="entry name" value="Vaccinia Virus protein VP39"/>
    <property type="match status" value="1"/>
</dbReference>
<feature type="domain" description="EF-hand" evidence="3">
    <location>
        <begin position="593"/>
        <end position="628"/>
    </location>
</feature>
<evidence type="ECO:0000256" key="2">
    <source>
        <dbReference type="SAM" id="MobiDB-lite"/>
    </source>
</evidence>
<sequence>MEAPDLCFMVHSSEVVDEEGRSHRGSRMTAVIPGSEPPEWMLRDFAFAAFGRGSAPGLRPYRFGRKEAWAFATPHDHCEEIVVFRRGSDLARKWDEEEHNVAKVGLDMFFVMRTRQITDATPLSKQFNGEWGFWESFYAPVIDEEQSMDSLSEMDISTRSSYFSEQRLSVQCHRCPEGHSVLTIPESMVVRYQVTVPFRDADAWSDLCSGIGEDMILQSPCKVEKQVIARGSECIRVVSEMDGLHECTRLRKHELQVLKLPLEVTFECDMKVADEWRPDVASLQKKFDDLGALYQTNLLGGFNTLAKLRPDPWNPMARLAVNALNRVLARCPDIRSILDVGCGDMSWMRHFLEDHPQVTYIGVDIQPFCLWVNFNRFPKLHFIQTDVSNLKGMEIMPCGCDLAVAKDLFNYMALPDAVNAMKRVVCTRPRYLLTHIHRSSANTGWETRIDKHQEYTEYDYNKPPFSLPYPVVDIQRISDDACFVLYQIVPDPSDGARPSPPPEVGSLSVPLVGDDLDLFTTVEGGEWTEPRHATGLPAACRQDESGDEDAVPTAEADSLGPRAAADRGDSESTVGAESAASEVKPIKGIPVAEFKARCNVIFDKFDKDRDDALSFEELADLMEAGGRRIDQHEAYVGLCGRLGCDARIGLRRKDVFTLFQKAPQAVWEQVYRSINPVAQMVVRGSERLADTFLQRPIVRFDFEDEAMTARVHIDLNPHLYFGAAETITGDHVQARFGKQRLEVRIVAPGSYGANDLYLWKLVVSPLSGEIVPEDCSLDIKIRDGNISTMSKKVVLKLTKSKQNKWKNLGMASV</sequence>
<feature type="region of interest" description="Disordered" evidence="2">
    <location>
        <begin position="539"/>
        <end position="579"/>
    </location>
</feature>
<dbReference type="InterPro" id="IPR002048">
    <property type="entry name" value="EF_hand_dom"/>
</dbReference>
<dbReference type="Gene3D" id="2.60.40.790">
    <property type="match status" value="1"/>
</dbReference>
<dbReference type="SUPFAM" id="SSF49764">
    <property type="entry name" value="HSP20-like chaperones"/>
    <property type="match status" value="1"/>
</dbReference>
<dbReference type="InterPro" id="IPR008978">
    <property type="entry name" value="HSP20-like_chaperone"/>
</dbReference>
<dbReference type="SUPFAM" id="SSF47473">
    <property type="entry name" value="EF-hand"/>
    <property type="match status" value="1"/>
</dbReference>
<dbReference type="PROSITE" id="PS50222">
    <property type="entry name" value="EF_HAND_2"/>
    <property type="match status" value="1"/>
</dbReference>
<evidence type="ECO:0000313" key="6">
    <source>
        <dbReference type="Proteomes" id="UP001189429"/>
    </source>
</evidence>
<evidence type="ECO:0000256" key="1">
    <source>
        <dbReference type="ARBA" id="ARBA00022837"/>
    </source>
</evidence>
<name>A0ABN9W449_9DINO</name>
<dbReference type="SUPFAM" id="SSF53335">
    <property type="entry name" value="S-adenosyl-L-methionine-dependent methyltransferases"/>
    <property type="match status" value="1"/>
</dbReference>
<protein>
    <recommendedName>
        <fullName evidence="7">Calmodulin</fullName>
    </recommendedName>
</protein>
<dbReference type="PROSITE" id="PS51203">
    <property type="entry name" value="CS"/>
    <property type="match status" value="1"/>
</dbReference>
<evidence type="ECO:0000259" key="4">
    <source>
        <dbReference type="PROSITE" id="PS51203"/>
    </source>
</evidence>
<gene>
    <name evidence="5" type="ORF">PCOR1329_LOCUS63492</name>
</gene>
<dbReference type="InterPro" id="IPR011992">
    <property type="entry name" value="EF-hand-dom_pair"/>
</dbReference>
<organism evidence="5 6">
    <name type="scientific">Prorocentrum cordatum</name>
    <dbReference type="NCBI Taxonomy" id="2364126"/>
    <lineage>
        <taxon>Eukaryota</taxon>
        <taxon>Sar</taxon>
        <taxon>Alveolata</taxon>
        <taxon>Dinophyceae</taxon>
        <taxon>Prorocentrales</taxon>
        <taxon>Prorocentraceae</taxon>
        <taxon>Prorocentrum</taxon>
    </lineage>
</organism>
<evidence type="ECO:0000259" key="3">
    <source>
        <dbReference type="PROSITE" id="PS50222"/>
    </source>
</evidence>